<dbReference type="OrthoDB" id="1194186at2759"/>
<dbReference type="PANTHER" id="PTHR35046">
    <property type="entry name" value="ZINC KNUCKLE (CCHC-TYPE) FAMILY PROTEIN"/>
    <property type="match status" value="1"/>
</dbReference>
<evidence type="ECO:0000313" key="2">
    <source>
        <dbReference type="EMBL" id="RDX80360.1"/>
    </source>
</evidence>
<feature type="region of interest" description="Disordered" evidence="1">
    <location>
        <begin position="97"/>
        <end position="192"/>
    </location>
</feature>
<dbReference type="Proteomes" id="UP000257109">
    <property type="component" value="Unassembled WGS sequence"/>
</dbReference>
<evidence type="ECO:0000256" key="1">
    <source>
        <dbReference type="SAM" id="MobiDB-lite"/>
    </source>
</evidence>
<organism evidence="2 3">
    <name type="scientific">Mucuna pruriens</name>
    <name type="common">Velvet bean</name>
    <name type="synonym">Dolichos pruriens</name>
    <dbReference type="NCBI Taxonomy" id="157652"/>
    <lineage>
        <taxon>Eukaryota</taxon>
        <taxon>Viridiplantae</taxon>
        <taxon>Streptophyta</taxon>
        <taxon>Embryophyta</taxon>
        <taxon>Tracheophyta</taxon>
        <taxon>Spermatophyta</taxon>
        <taxon>Magnoliopsida</taxon>
        <taxon>eudicotyledons</taxon>
        <taxon>Gunneridae</taxon>
        <taxon>Pentapetalae</taxon>
        <taxon>rosids</taxon>
        <taxon>fabids</taxon>
        <taxon>Fabales</taxon>
        <taxon>Fabaceae</taxon>
        <taxon>Papilionoideae</taxon>
        <taxon>50 kb inversion clade</taxon>
        <taxon>NPAAA clade</taxon>
        <taxon>indigoferoid/millettioid clade</taxon>
        <taxon>Phaseoleae</taxon>
        <taxon>Mucuna</taxon>
    </lineage>
</organism>
<comment type="caution">
    <text evidence="2">The sequence shown here is derived from an EMBL/GenBank/DDBJ whole genome shotgun (WGS) entry which is preliminary data.</text>
</comment>
<evidence type="ECO:0008006" key="4">
    <source>
        <dbReference type="Google" id="ProtNLM"/>
    </source>
</evidence>
<evidence type="ECO:0000313" key="3">
    <source>
        <dbReference type="Proteomes" id="UP000257109"/>
    </source>
</evidence>
<protein>
    <recommendedName>
        <fullName evidence="4">CCHC-type domain-containing protein</fullName>
    </recommendedName>
</protein>
<gene>
    <name evidence="2" type="ORF">CR513_39099</name>
</gene>
<keyword evidence="3" id="KW-1185">Reference proteome</keyword>
<dbReference type="EMBL" id="QJKJ01008246">
    <property type="protein sequence ID" value="RDX80360.1"/>
    <property type="molecule type" value="Genomic_DNA"/>
</dbReference>
<feature type="compositionally biased region" description="Low complexity" evidence="1">
    <location>
        <begin position="144"/>
        <end position="154"/>
    </location>
</feature>
<name>A0A371FQ92_MUCPR</name>
<proteinExistence type="predicted"/>
<accession>A0A371FQ92</accession>
<dbReference type="AlphaFoldDB" id="A0A371FQ92"/>
<reference evidence="2" key="1">
    <citation type="submission" date="2018-05" db="EMBL/GenBank/DDBJ databases">
        <title>Draft genome of Mucuna pruriens seed.</title>
        <authorList>
            <person name="Nnadi N.E."/>
            <person name="Vos R."/>
            <person name="Hasami M.H."/>
            <person name="Devisetty U.K."/>
            <person name="Aguiy J.C."/>
        </authorList>
    </citation>
    <scope>NUCLEOTIDE SEQUENCE [LARGE SCALE GENOMIC DNA]</scope>
    <source>
        <strain evidence="2">JCA_2017</strain>
    </source>
</reference>
<feature type="compositionally biased region" description="Basic and acidic residues" evidence="1">
    <location>
        <begin position="180"/>
        <end position="192"/>
    </location>
</feature>
<dbReference type="PANTHER" id="PTHR35046:SF9">
    <property type="entry name" value="RNA-DIRECTED DNA POLYMERASE"/>
    <property type="match status" value="1"/>
</dbReference>
<feature type="non-terminal residue" evidence="2">
    <location>
        <position position="1"/>
    </location>
</feature>
<feature type="compositionally biased region" description="Basic and acidic residues" evidence="1">
    <location>
        <begin position="121"/>
        <end position="143"/>
    </location>
</feature>
<sequence length="192" mass="22034">MMSRRVVKRVLLAKCEPFYLLPTNMFLQLSAQFSDLLVELFPKDIPQGLPSITGIEHQIDFTLGASLPNINLINRDIQDIVALHHYATVDDLVHQETRGKAQQKRHLTSRKTYPSGPNSWRGKEKEKERQKRDKSPKKGEERTLPSLSPTSKSSNIKCFKCLGKGHKASQYPNKRSMIMQEDRTIDNDSFRT</sequence>